<keyword evidence="1" id="KW-1133">Transmembrane helix</keyword>
<keyword evidence="3" id="KW-1185">Reference proteome</keyword>
<reference evidence="2" key="1">
    <citation type="submission" date="2020-05" db="UniProtKB">
        <authorList>
            <consortium name="EnsemblMetazoa"/>
        </authorList>
    </citation>
    <scope>IDENTIFICATION</scope>
    <source>
        <strain evidence="2">USDA</strain>
    </source>
</reference>
<feature type="transmembrane region" description="Helical" evidence="1">
    <location>
        <begin position="129"/>
        <end position="146"/>
    </location>
</feature>
<sequence length="174" mass="19887">MCCCISLRMVSLLVGWMHVLYASTAICLAIYLDYYAKRKLAKTPKYDEFVQVETIIFALYLMLNVFRLVIAGFLIRGIMKERRSLLAPYVYGQCVILILFVSLVVIDALYDLKDGKDNAYSFLDLALDVTYATLTALFLWPVYSLYQKMDYSQQRSSSTFITDTTTSHGQSVDV</sequence>
<dbReference type="EnsemblMetazoa" id="SCAU006490-RA">
    <property type="protein sequence ID" value="SCAU006490-PA"/>
    <property type="gene ID" value="SCAU006490"/>
</dbReference>
<evidence type="ECO:0000313" key="2">
    <source>
        <dbReference type="EnsemblMetazoa" id="SCAU006490-PA"/>
    </source>
</evidence>
<dbReference type="VEuPathDB" id="VectorBase:SCAU006490"/>
<evidence type="ECO:0000313" key="3">
    <source>
        <dbReference type="Proteomes" id="UP000095300"/>
    </source>
</evidence>
<dbReference type="KEGG" id="scac:106092234"/>
<name>A0A1I8PB89_STOCA</name>
<dbReference type="InterPro" id="IPR031720">
    <property type="entry name" value="DUF4728"/>
</dbReference>
<keyword evidence="1" id="KW-0812">Transmembrane</keyword>
<feature type="transmembrane region" description="Helical" evidence="1">
    <location>
        <begin position="12"/>
        <end position="34"/>
    </location>
</feature>
<evidence type="ECO:0000256" key="1">
    <source>
        <dbReference type="SAM" id="Phobius"/>
    </source>
</evidence>
<gene>
    <name evidence="2" type="primary">106092234</name>
</gene>
<dbReference type="Pfam" id="PF15860">
    <property type="entry name" value="DUF4728"/>
    <property type="match status" value="1"/>
</dbReference>
<feature type="transmembrane region" description="Helical" evidence="1">
    <location>
        <begin position="86"/>
        <end position="109"/>
    </location>
</feature>
<organism evidence="2 3">
    <name type="scientific">Stomoxys calcitrans</name>
    <name type="common">Stable fly</name>
    <name type="synonym">Conops calcitrans</name>
    <dbReference type="NCBI Taxonomy" id="35570"/>
    <lineage>
        <taxon>Eukaryota</taxon>
        <taxon>Metazoa</taxon>
        <taxon>Ecdysozoa</taxon>
        <taxon>Arthropoda</taxon>
        <taxon>Hexapoda</taxon>
        <taxon>Insecta</taxon>
        <taxon>Pterygota</taxon>
        <taxon>Neoptera</taxon>
        <taxon>Endopterygota</taxon>
        <taxon>Diptera</taxon>
        <taxon>Brachycera</taxon>
        <taxon>Muscomorpha</taxon>
        <taxon>Muscoidea</taxon>
        <taxon>Muscidae</taxon>
        <taxon>Stomoxys</taxon>
    </lineage>
</organism>
<dbReference type="OrthoDB" id="10386779at2759"/>
<accession>A0A1I8PB89</accession>
<keyword evidence="1" id="KW-0472">Membrane</keyword>
<proteinExistence type="predicted"/>
<dbReference type="AlphaFoldDB" id="A0A1I8PB89"/>
<feature type="transmembrane region" description="Helical" evidence="1">
    <location>
        <begin position="54"/>
        <end position="74"/>
    </location>
</feature>
<dbReference type="Proteomes" id="UP000095300">
    <property type="component" value="Unassembled WGS sequence"/>
</dbReference>
<protein>
    <submittedName>
        <fullName evidence="2">Uncharacterized protein</fullName>
    </submittedName>
</protein>